<dbReference type="Proteomes" id="UP000721954">
    <property type="component" value="Unassembled WGS sequence"/>
</dbReference>
<evidence type="ECO:0000259" key="1">
    <source>
        <dbReference type="Pfam" id="PF16571"/>
    </source>
</evidence>
<dbReference type="InterPro" id="IPR032330">
    <property type="entry name" value="EF-G-binding_C"/>
</dbReference>
<dbReference type="Pfam" id="PF16571">
    <property type="entry name" value="FBP_C"/>
    <property type="match status" value="1"/>
</dbReference>
<protein>
    <submittedName>
        <fullName evidence="2">FBP domain-containing protein</fullName>
    </submittedName>
</protein>
<reference evidence="2 3" key="1">
    <citation type="submission" date="2021-02" db="EMBL/GenBank/DDBJ databases">
        <title>Streptomyces spirodelae sp. nov., isolated from duckweed.</title>
        <authorList>
            <person name="Saimee Y."/>
            <person name="Duangmal K."/>
        </authorList>
    </citation>
    <scope>NUCLEOTIDE SEQUENCE [LARGE SCALE GENOMIC DNA]</scope>
    <source>
        <strain evidence="2 3">DSM 42105</strain>
    </source>
</reference>
<feature type="domain" description="Elongation factor G-binding protein C-terminal treble-clef zinc-finger" evidence="1">
    <location>
        <begin position="9"/>
        <end position="161"/>
    </location>
</feature>
<name>A0ABS3XPD8_9ACTN</name>
<keyword evidence="3" id="KW-1185">Reference proteome</keyword>
<dbReference type="RefSeq" id="WP_209209070.1">
    <property type="nucleotide sequence ID" value="NZ_JAFFZM010000001.1"/>
</dbReference>
<proteinExistence type="predicted"/>
<sequence>MEPLTDRMIRTCFVNCSKGEARRMAVPRDLDERPWDDLDFFGWRDPGARDRGHLVTEYGGRLVGVTLRASQGVQRSFTKTTVCSVCLTSHPGTGVALLAAPRVGPAGRQGNTVGTYLCADLDCSLYIRGKKHSGGDRRSPETLPVEQKIERLRSNLEQFLVKLGVPTAPAPGRPG</sequence>
<dbReference type="EMBL" id="JAFFZM010000001">
    <property type="protein sequence ID" value="MBO8197264.1"/>
    <property type="molecule type" value="Genomic_DNA"/>
</dbReference>
<accession>A0ABS3XPD8</accession>
<comment type="caution">
    <text evidence="2">The sequence shown here is derived from an EMBL/GenBank/DDBJ whole genome shotgun (WGS) entry which is preliminary data.</text>
</comment>
<evidence type="ECO:0000313" key="2">
    <source>
        <dbReference type="EMBL" id="MBO8197264.1"/>
    </source>
</evidence>
<evidence type="ECO:0000313" key="3">
    <source>
        <dbReference type="Proteomes" id="UP000721954"/>
    </source>
</evidence>
<dbReference type="GeneID" id="96257536"/>
<gene>
    <name evidence="2" type="ORF">JW613_02885</name>
</gene>
<organism evidence="2 3">
    <name type="scientific">Streptomyces smyrnaeus</name>
    <dbReference type="NCBI Taxonomy" id="1387713"/>
    <lineage>
        <taxon>Bacteria</taxon>
        <taxon>Bacillati</taxon>
        <taxon>Actinomycetota</taxon>
        <taxon>Actinomycetes</taxon>
        <taxon>Kitasatosporales</taxon>
        <taxon>Streptomycetaceae</taxon>
        <taxon>Streptomyces</taxon>
    </lineage>
</organism>